<reference evidence="1" key="1">
    <citation type="submission" date="2020-04" db="EMBL/GenBank/DDBJ databases">
        <authorList>
            <person name="Zhang T."/>
        </authorList>
    </citation>
    <scope>NUCLEOTIDE SEQUENCE</scope>
    <source>
        <strain evidence="1">HKST-UBA01</strain>
    </source>
</reference>
<protein>
    <submittedName>
        <fullName evidence="1">Uncharacterized protein</fullName>
    </submittedName>
</protein>
<organism evidence="1 2">
    <name type="scientific">Eiseniibacteriota bacterium</name>
    <dbReference type="NCBI Taxonomy" id="2212470"/>
    <lineage>
        <taxon>Bacteria</taxon>
        <taxon>Candidatus Eiseniibacteriota</taxon>
    </lineage>
</organism>
<feature type="non-terminal residue" evidence="1">
    <location>
        <position position="1"/>
    </location>
</feature>
<accession>A0A956RQ95</accession>
<sequence length="157" mass="16867">ELRTNYARAQAKLLAQEAALPKLDLELAKTSGESISELGTELRDWIGKAEANQPKEELRLVRDELSKMKGLATNAEQSGRELVQLIQPELEAAKPAKGERAFASPELTAQIVRKVSEIQTVLGQISRSQRKVATSLGIAPLDETSAAAAPAKPTAGK</sequence>
<comment type="caution">
    <text evidence="1">The sequence shown here is derived from an EMBL/GenBank/DDBJ whole genome shotgun (WGS) entry which is preliminary data.</text>
</comment>
<dbReference type="EMBL" id="JAGQHR010000160">
    <property type="protein sequence ID" value="MCA9727409.1"/>
    <property type="molecule type" value="Genomic_DNA"/>
</dbReference>
<dbReference type="AlphaFoldDB" id="A0A956RQ95"/>
<gene>
    <name evidence="1" type="ORF">KC729_06985</name>
</gene>
<reference evidence="1" key="2">
    <citation type="journal article" date="2021" name="Microbiome">
        <title>Successional dynamics and alternative stable states in a saline activated sludge microbial community over 9 years.</title>
        <authorList>
            <person name="Wang Y."/>
            <person name="Ye J."/>
            <person name="Ju F."/>
            <person name="Liu L."/>
            <person name="Boyd J.A."/>
            <person name="Deng Y."/>
            <person name="Parks D.H."/>
            <person name="Jiang X."/>
            <person name="Yin X."/>
            <person name="Woodcroft B.J."/>
            <person name="Tyson G.W."/>
            <person name="Hugenholtz P."/>
            <person name="Polz M.F."/>
            <person name="Zhang T."/>
        </authorList>
    </citation>
    <scope>NUCLEOTIDE SEQUENCE</scope>
    <source>
        <strain evidence="1">HKST-UBA01</strain>
    </source>
</reference>
<dbReference type="Proteomes" id="UP000697710">
    <property type="component" value="Unassembled WGS sequence"/>
</dbReference>
<proteinExistence type="predicted"/>
<evidence type="ECO:0000313" key="2">
    <source>
        <dbReference type="Proteomes" id="UP000697710"/>
    </source>
</evidence>
<evidence type="ECO:0000313" key="1">
    <source>
        <dbReference type="EMBL" id="MCA9727409.1"/>
    </source>
</evidence>
<name>A0A956RQ95_UNCEI</name>